<sequence length="447" mass="46822">MPDDARRLVTPSRGDGVAAAATEVIGGPVGRFARAGARSWLYVGGVLSSLASVLIALGVLQKNHCERMGWGAPAAFWRGCYSDLPVGVGGQSAATPWSTGGPGHTQPVITAFVTWGLQHLVPGGGTVLHQQQIYYAICAVVITALVAATTIATASMLRDSPWQAAHVALSPVLITASLLSLDILGVALATIGMALWMRRMPLAAGALLGAAVMARTYPLIIIAAIVLLATRERRTSEAVRLLAAAAATAVFFLLAAVAVGGDPLAPYRAWGSATASYGSPWLVSAILHVTIPPTALTVVALLGWLAALLAGMLRVSMRAPVRLGPLALMMLVIVLVTGRSFPLQASLWVLPLIAICALRWREHLVWAMVEVVYFVMVWMYAGVSSNPGKALAPAGYAVFCVIRLVAYAGLAAAAWESAEDVDDRMRPVVRRPAARDGADFRASSTPA</sequence>
<name>A0A853DHN8_9MICO</name>
<feature type="transmembrane region" description="Helical" evidence="1">
    <location>
        <begin position="365"/>
        <end position="383"/>
    </location>
</feature>
<evidence type="ECO:0000256" key="1">
    <source>
        <dbReference type="SAM" id="Phobius"/>
    </source>
</evidence>
<feature type="transmembrane region" description="Helical" evidence="1">
    <location>
        <begin position="241"/>
        <end position="261"/>
    </location>
</feature>
<proteinExistence type="predicted"/>
<evidence type="ECO:0008006" key="4">
    <source>
        <dbReference type="Google" id="ProtNLM"/>
    </source>
</evidence>
<feature type="transmembrane region" description="Helical" evidence="1">
    <location>
        <begin position="319"/>
        <end position="335"/>
    </location>
</feature>
<organism evidence="2 3">
    <name type="scientific">Allobranchiibius huperziae</name>
    <dbReference type="NCBI Taxonomy" id="1874116"/>
    <lineage>
        <taxon>Bacteria</taxon>
        <taxon>Bacillati</taxon>
        <taxon>Actinomycetota</taxon>
        <taxon>Actinomycetes</taxon>
        <taxon>Micrococcales</taxon>
        <taxon>Dermacoccaceae</taxon>
        <taxon>Allobranchiibius</taxon>
    </lineage>
</organism>
<feature type="transmembrane region" description="Helical" evidence="1">
    <location>
        <begin position="169"/>
        <end position="196"/>
    </location>
</feature>
<feature type="transmembrane region" description="Helical" evidence="1">
    <location>
        <begin position="202"/>
        <end position="229"/>
    </location>
</feature>
<dbReference type="AlphaFoldDB" id="A0A853DHN8"/>
<protein>
    <recommendedName>
        <fullName evidence="4">DUF2029 domain-containing protein</fullName>
    </recommendedName>
</protein>
<gene>
    <name evidence="2" type="ORF">HNR15_003241</name>
</gene>
<dbReference type="RefSeq" id="WP_179483353.1">
    <property type="nucleotide sequence ID" value="NZ_JACCFW010000001.1"/>
</dbReference>
<comment type="caution">
    <text evidence="2">The sequence shown here is derived from an EMBL/GenBank/DDBJ whole genome shotgun (WGS) entry which is preliminary data.</text>
</comment>
<keyword evidence="3" id="KW-1185">Reference proteome</keyword>
<feature type="transmembrane region" description="Helical" evidence="1">
    <location>
        <begin position="133"/>
        <end position="157"/>
    </location>
</feature>
<feature type="transmembrane region" description="Helical" evidence="1">
    <location>
        <begin position="395"/>
        <end position="415"/>
    </location>
</feature>
<evidence type="ECO:0000313" key="2">
    <source>
        <dbReference type="EMBL" id="NYJ76278.1"/>
    </source>
</evidence>
<accession>A0A853DHN8</accession>
<dbReference type="Proteomes" id="UP000571817">
    <property type="component" value="Unassembled WGS sequence"/>
</dbReference>
<evidence type="ECO:0000313" key="3">
    <source>
        <dbReference type="Proteomes" id="UP000571817"/>
    </source>
</evidence>
<feature type="transmembrane region" description="Helical" evidence="1">
    <location>
        <begin position="281"/>
        <end position="307"/>
    </location>
</feature>
<dbReference type="EMBL" id="JACCFW010000001">
    <property type="protein sequence ID" value="NYJ76278.1"/>
    <property type="molecule type" value="Genomic_DNA"/>
</dbReference>
<keyword evidence="1" id="KW-1133">Transmembrane helix</keyword>
<feature type="transmembrane region" description="Helical" evidence="1">
    <location>
        <begin position="40"/>
        <end position="60"/>
    </location>
</feature>
<keyword evidence="1" id="KW-0812">Transmembrane</keyword>
<keyword evidence="1" id="KW-0472">Membrane</keyword>
<reference evidence="2 3" key="1">
    <citation type="submission" date="2020-07" db="EMBL/GenBank/DDBJ databases">
        <title>Sequencing the genomes of 1000 actinobacteria strains.</title>
        <authorList>
            <person name="Klenk H.-P."/>
        </authorList>
    </citation>
    <scope>NUCLEOTIDE SEQUENCE [LARGE SCALE GENOMIC DNA]</scope>
    <source>
        <strain evidence="2 3">DSM 29531</strain>
    </source>
</reference>